<sequence length="229" mass="25538">MSVLAIFQTQLTSVMDLLTKAIVVEMEKLFDDCFSSSAEFRLEMCSQNQTPNSTFMDCEFWTDQILSIMEILTKEAMEKINKLVQQSPAMIHLELTQSEIKGRAESSAKRPSFSARVQRGHGFRRAEVSEERPPTTSLCRDGEETTPPQSAIMSDKSTEMGGEEPESPVMKEGRIGEDVPDVQEPLAFSEENAVKSSIDAGETFSNECTGQHTEDRDVQPPPSKSQEEC</sequence>
<protein>
    <submittedName>
        <fullName evidence="2">Uncharacterized protein</fullName>
    </submittedName>
</protein>
<comment type="caution">
    <text evidence="2">The sequence shown here is derived from an EMBL/GenBank/DDBJ whole genome shotgun (WGS) entry which is preliminary data.</text>
</comment>
<feature type="compositionally biased region" description="Basic and acidic residues" evidence="1">
    <location>
        <begin position="124"/>
        <end position="133"/>
    </location>
</feature>
<dbReference type="AlphaFoldDB" id="A0A9Q1FIM0"/>
<dbReference type="EMBL" id="JAINUF010000005">
    <property type="protein sequence ID" value="KAJ8359561.1"/>
    <property type="molecule type" value="Genomic_DNA"/>
</dbReference>
<feature type="region of interest" description="Disordered" evidence="1">
    <location>
        <begin position="102"/>
        <end position="229"/>
    </location>
</feature>
<dbReference type="Proteomes" id="UP001152622">
    <property type="component" value="Chromosome 5"/>
</dbReference>
<evidence type="ECO:0000313" key="2">
    <source>
        <dbReference type="EMBL" id="KAJ8359561.1"/>
    </source>
</evidence>
<proteinExistence type="predicted"/>
<reference evidence="2" key="1">
    <citation type="journal article" date="2023" name="Science">
        <title>Genome structures resolve the early diversification of teleost fishes.</title>
        <authorList>
            <person name="Parey E."/>
            <person name="Louis A."/>
            <person name="Montfort J."/>
            <person name="Bouchez O."/>
            <person name="Roques C."/>
            <person name="Iampietro C."/>
            <person name="Lluch J."/>
            <person name="Castinel A."/>
            <person name="Donnadieu C."/>
            <person name="Desvignes T."/>
            <person name="Floi Bucao C."/>
            <person name="Jouanno E."/>
            <person name="Wen M."/>
            <person name="Mejri S."/>
            <person name="Dirks R."/>
            <person name="Jansen H."/>
            <person name="Henkel C."/>
            <person name="Chen W.J."/>
            <person name="Zahm M."/>
            <person name="Cabau C."/>
            <person name="Klopp C."/>
            <person name="Thompson A.W."/>
            <person name="Robinson-Rechavi M."/>
            <person name="Braasch I."/>
            <person name="Lecointre G."/>
            <person name="Bobe J."/>
            <person name="Postlethwait J.H."/>
            <person name="Berthelot C."/>
            <person name="Roest Crollius H."/>
            <person name="Guiguen Y."/>
        </authorList>
    </citation>
    <scope>NUCLEOTIDE SEQUENCE</scope>
    <source>
        <strain evidence="2">WJC10195</strain>
    </source>
</reference>
<name>A0A9Q1FIM0_SYNKA</name>
<organism evidence="2 3">
    <name type="scientific">Synaphobranchus kaupii</name>
    <name type="common">Kaup's arrowtooth eel</name>
    <dbReference type="NCBI Taxonomy" id="118154"/>
    <lineage>
        <taxon>Eukaryota</taxon>
        <taxon>Metazoa</taxon>
        <taxon>Chordata</taxon>
        <taxon>Craniata</taxon>
        <taxon>Vertebrata</taxon>
        <taxon>Euteleostomi</taxon>
        <taxon>Actinopterygii</taxon>
        <taxon>Neopterygii</taxon>
        <taxon>Teleostei</taxon>
        <taxon>Anguilliformes</taxon>
        <taxon>Synaphobranchidae</taxon>
        <taxon>Synaphobranchus</taxon>
    </lineage>
</organism>
<evidence type="ECO:0000256" key="1">
    <source>
        <dbReference type="SAM" id="MobiDB-lite"/>
    </source>
</evidence>
<dbReference type="OrthoDB" id="8963784at2759"/>
<keyword evidence="3" id="KW-1185">Reference proteome</keyword>
<evidence type="ECO:0000313" key="3">
    <source>
        <dbReference type="Proteomes" id="UP001152622"/>
    </source>
</evidence>
<accession>A0A9Q1FIM0</accession>
<gene>
    <name evidence="2" type="ORF">SKAU_G00160860</name>
</gene>